<dbReference type="EMBL" id="HG793135">
    <property type="protein sequence ID" value="CRL18304.1"/>
    <property type="molecule type" value="Genomic_DNA"/>
</dbReference>
<name>A0A0G4NWC5_PENC3</name>
<accession>A0A0G4NWC5</accession>
<protein>
    <submittedName>
        <fullName evidence="1">Str. FM013</fullName>
    </submittedName>
</protein>
<gene>
    <name evidence="1" type="ORF">PCAMFM013_S002g000174</name>
</gene>
<dbReference type="AlphaFoldDB" id="A0A0G4NWC5"/>
<evidence type="ECO:0000313" key="2">
    <source>
        <dbReference type="Proteomes" id="UP000053732"/>
    </source>
</evidence>
<evidence type="ECO:0000313" key="1">
    <source>
        <dbReference type="EMBL" id="CRL18304.1"/>
    </source>
</evidence>
<sequence>MVAGLPRALSLTRVVEFANDLEKKTTEEITVTFAVGPVREESIEYIGAA</sequence>
<organism evidence="1 2">
    <name type="scientific">Penicillium camemberti (strain FM 013)</name>
    <dbReference type="NCBI Taxonomy" id="1429867"/>
    <lineage>
        <taxon>Eukaryota</taxon>
        <taxon>Fungi</taxon>
        <taxon>Dikarya</taxon>
        <taxon>Ascomycota</taxon>
        <taxon>Pezizomycotina</taxon>
        <taxon>Eurotiomycetes</taxon>
        <taxon>Eurotiomycetidae</taxon>
        <taxon>Eurotiales</taxon>
        <taxon>Aspergillaceae</taxon>
        <taxon>Penicillium</taxon>
    </lineage>
</organism>
<dbReference type="Proteomes" id="UP000053732">
    <property type="component" value="Unassembled WGS sequence"/>
</dbReference>
<proteinExistence type="predicted"/>
<keyword evidence="2" id="KW-1185">Reference proteome</keyword>
<reference evidence="1 2" key="1">
    <citation type="journal article" date="2014" name="Nat. Commun.">
        <title>Multiple recent horizontal transfers of a large genomic region in cheese making fungi.</title>
        <authorList>
            <person name="Cheeseman K."/>
            <person name="Ropars J."/>
            <person name="Renault P."/>
            <person name="Dupont J."/>
            <person name="Gouzy J."/>
            <person name="Branca A."/>
            <person name="Abraham A.L."/>
            <person name="Ceppi M."/>
            <person name="Conseiller E."/>
            <person name="Debuchy R."/>
            <person name="Malagnac F."/>
            <person name="Goarin A."/>
            <person name="Silar P."/>
            <person name="Lacoste S."/>
            <person name="Sallet E."/>
            <person name="Bensimon A."/>
            <person name="Giraud T."/>
            <person name="Brygoo Y."/>
        </authorList>
    </citation>
    <scope>NUCLEOTIDE SEQUENCE [LARGE SCALE GENOMIC DNA]</scope>
    <source>
        <strain evidence="2">FM 013</strain>
    </source>
</reference>